<name>A0A547EE59_MANHA</name>
<comment type="caution">
    <text evidence="2">The sequence shown here is derived from an EMBL/GenBank/DDBJ whole genome shotgun (WGS) entry which is preliminary data.</text>
</comment>
<evidence type="ECO:0000313" key="2">
    <source>
        <dbReference type="EMBL" id="TRB73689.1"/>
    </source>
</evidence>
<dbReference type="KEGG" id="mhay:VK67_00035"/>
<dbReference type="RefSeq" id="WP_006253447.1">
    <property type="nucleotide sequence ID" value="NZ_CP011098.1"/>
</dbReference>
<evidence type="ECO:0000313" key="1">
    <source>
        <dbReference type="EMBL" id="TRB36244.1"/>
    </source>
</evidence>
<dbReference type="Proteomes" id="UP000315164">
    <property type="component" value="Unassembled WGS sequence"/>
</dbReference>
<proteinExistence type="predicted"/>
<dbReference type="EMBL" id="VAJI01000021">
    <property type="protein sequence ID" value="TRB36244.1"/>
    <property type="molecule type" value="Genomic_DNA"/>
</dbReference>
<dbReference type="Proteomes" id="UP000318394">
    <property type="component" value="Unassembled WGS sequence"/>
</dbReference>
<organism evidence="2 3">
    <name type="scientific">Mannheimia haemolytica</name>
    <name type="common">Pasteurella haemolytica</name>
    <dbReference type="NCBI Taxonomy" id="75985"/>
    <lineage>
        <taxon>Bacteria</taxon>
        <taxon>Pseudomonadati</taxon>
        <taxon>Pseudomonadota</taxon>
        <taxon>Gammaproteobacteria</taxon>
        <taxon>Pasteurellales</taxon>
        <taxon>Pasteurellaceae</taxon>
        <taxon>Mannheimia</taxon>
    </lineage>
</organism>
<reference evidence="3 4" key="1">
    <citation type="journal article" date="2019" name="Vet. Microbiol.">
        <title>Genetic characterization of susceptible and multi-drug resistant Mannheimia haemolytica isolated from high-risk stocker calves prior to and after antimicrobial metaphylaxis.</title>
        <authorList>
            <person name="Snyder E.R."/>
            <person name="Alvarez-Narvaez S."/>
            <person name="Credille B.C."/>
        </authorList>
    </citation>
    <scope>NUCLEOTIDE SEQUENCE [LARGE SCALE GENOMIC DNA]</scope>
    <source>
        <strain evidence="2 3">UGA-R5-128-1</strain>
        <strain evidence="1 4">UGA-R7-163-1</strain>
    </source>
</reference>
<dbReference type="GeneID" id="67367639"/>
<dbReference type="EMBL" id="VAJB01000020">
    <property type="protein sequence ID" value="TRB73689.1"/>
    <property type="molecule type" value="Genomic_DNA"/>
</dbReference>
<sequence>MDNKQTNGFNDIIVKADITQNIWSTGFYDIGRELKSENTRQEKVRLKYNGDTLHRGRKSRMASLIASR</sequence>
<dbReference type="KEGG" id="mhaq:WC39_00035"/>
<evidence type="ECO:0000313" key="4">
    <source>
        <dbReference type="Proteomes" id="UP000318394"/>
    </source>
</evidence>
<keyword evidence="4" id="KW-1185">Reference proteome</keyword>
<protein>
    <submittedName>
        <fullName evidence="2">Uncharacterized protein</fullName>
    </submittedName>
</protein>
<evidence type="ECO:0000313" key="3">
    <source>
        <dbReference type="Proteomes" id="UP000315164"/>
    </source>
</evidence>
<dbReference type="AlphaFoldDB" id="A0A547EE59"/>
<accession>A0A547EE59</accession>
<gene>
    <name evidence="2" type="ORF">FEA53_09580</name>
    <name evidence="1" type="ORF">FEB89_09630</name>
</gene>